<comment type="similarity">
    <text evidence="3 7">Belongs to the inositol monophosphatase superfamily.</text>
</comment>
<dbReference type="Gene3D" id="3.40.190.80">
    <property type="match status" value="1"/>
</dbReference>
<gene>
    <name evidence="8" type="ORF">BASA50_006430</name>
</gene>
<protein>
    <recommendedName>
        <fullName evidence="7">Inositol-1-monophosphatase</fullName>
        <ecNumber evidence="7">3.1.3.25</ecNumber>
    </recommendedName>
</protein>
<dbReference type="InterPro" id="IPR033942">
    <property type="entry name" value="IMPase"/>
</dbReference>
<dbReference type="PROSITE" id="PS00630">
    <property type="entry name" value="IMP_2"/>
    <property type="match status" value="1"/>
</dbReference>
<evidence type="ECO:0000256" key="6">
    <source>
        <dbReference type="ARBA" id="ARBA00022842"/>
    </source>
</evidence>
<evidence type="ECO:0000256" key="5">
    <source>
        <dbReference type="ARBA" id="ARBA00022801"/>
    </source>
</evidence>
<dbReference type="PROSITE" id="PS00629">
    <property type="entry name" value="IMP_1"/>
    <property type="match status" value="1"/>
</dbReference>
<dbReference type="InterPro" id="IPR000760">
    <property type="entry name" value="Inositol_monophosphatase-like"/>
</dbReference>
<comment type="cofactor">
    <cofactor evidence="2 7">
        <name>Mg(2+)</name>
        <dbReference type="ChEBI" id="CHEBI:18420"/>
    </cofactor>
</comment>
<comment type="catalytic activity">
    <reaction evidence="1 7">
        <text>a myo-inositol phosphate + H2O = myo-inositol + phosphate</text>
        <dbReference type="Rhea" id="RHEA:24056"/>
        <dbReference type="ChEBI" id="CHEBI:15377"/>
        <dbReference type="ChEBI" id="CHEBI:17268"/>
        <dbReference type="ChEBI" id="CHEBI:43474"/>
        <dbReference type="ChEBI" id="CHEBI:84139"/>
        <dbReference type="EC" id="3.1.3.25"/>
    </reaction>
</comment>
<evidence type="ECO:0000256" key="4">
    <source>
        <dbReference type="ARBA" id="ARBA00022723"/>
    </source>
</evidence>
<keyword evidence="4 7" id="KW-0479">Metal-binding</keyword>
<dbReference type="InterPro" id="IPR020550">
    <property type="entry name" value="Inositol_monophosphatase_CS"/>
</dbReference>
<dbReference type="EMBL" id="JAFCIX010000330">
    <property type="protein sequence ID" value="KAH6594755.1"/>
    <property type="molecule type" value="Genomic_DNA"/>
</dbReference>
<keyword evidence="6 7" id="KW-0460">Magnesium</keyword>
<dbReference type="SUPFAM" id="SSF56655">
    <property type="entry name" value="Carbohydrate phosphatase"/>
    <property type="match status" value="1"/>
</dbReference>
<name>A0ABQ8FAM0_9FUNG</name>
<dbReference type="Proteomes" id="UP001648503">
    <property type="component" value="Unassembled WGS sequence"/>
</dbReference>
<dbReference type="EC" id="3.1.3.25" evidence="7"/>
<proteinExistence type="inferred from homology"/>
<reference evidence="8 9" key="1">
    <citation type="submission" date="2021-02" db="EMBL/GenBank/DDBJ databases">
        <title>Variation within the Batrachochytrium salamandrivorans European outbreak.</title>
        <authorList>
            <person name="Kelly M."/>
            <person name="Pasmans F."/>
            <person name="Shea T.P."/>
            <person name="Munoz J.F."/>
            <person name="Carranza S."/>
            <person name="Cuomo C.A."/>
            <person name="Martel A."/>
        </authorList>
    </citation>
    <scope>NUCLEOTIDE SEQUENCE [LARGE SCALE GENOMIC DNA]</scope>
    <source>
        <strain evidence="8 9">AMFP18/2</strain>
    </source>
</reference>
<dbReference type="CDD" id="cd01639">
    <property type="entry name" value="IMPase"/>
    <property type="match status" value="1"/>
</dbReference>
<keyword evidence="5 7" id="KW-0378">Hydrolase</keyword>
<keyword evidence="9" id="KW-1185">Reference proteome</keyword>
<dbReference type="PRINTS" id="PR00377">
    <property type="entry name" value="IMPHPHTASES"/>
</dbReference>
<accession>A0ABQ8FAM0</accession>
<dbReference type="PANTHER" id="PTHR20854:SF4">
    <property type="entry name" value="INOSITOL-1-MONOPHOSPHATASE-RELATED"/>
    <property type="match status" value="1"/>
</dbReference>
<comment type="pathway">
    <text evidence="7">Polyol metabolism; myo-inositol biosynthesis; myo-inositol from D-glucose 6-phosphate: step 2/2.</text>
</comment>
<dbReference type="Gene3D" id="3.30.540.10">
    <property type="entry name" value="Fructose-1,6-Bisphosphatase, subunit A, domain 1"/>
    <property type="match status" value="1"/>
</dbReference>
<evidence type="ECO:0000256" key="2">
    <source>
        <dbReference type="ARBA" id="ARBA00001946"/>
    </source>
</evidence>
<dbReference type="InterPro" id="IPR020583">
    <property type="entry name" value="Inositol_monoP_metal-BS"/>
</dbReference>
<evidence type="ECO:0000256" key="3">
    <source>
        <dbReference type="ARBA" id="ARBA00009759"/>
    </source>
</evidence>
<organism evidence="8 9">
    <name type="scientific">Batrachochytrium salamandrivorans</name>
    <dbReference type="NCBI Taxonomy" id="1357716"/>
    <lineage>
        <taxon>Eukaryota</taxon>
        <taxon>Fungi</taxon>
        <taxon>Fungi incertae sedis</taxon>
        <taxon>Chytridiomycota</taxon>
        <taxon>Chytridiomycota incertae sedis</taxon>
        <taxon>Chytridiomycetes</taxon>
        <taxon>Rhizophydiales</taxon>
        <taxon>Rhizophydiales incertae sedis</taxon>
        <taxon>Batrachochytrium</taxon>
    </lineage>
</organism>
<comment type="caution">
    <text evidence="8">The sequence shown here is derived from an EMBL/GenBank/DDBJ whole genome shotgun (WGS) entry which is preliminary data.</text>
</comment>
<evidence type="ECO:0000313" key="9">
    <source>
        <dbReference type="Proteomes" id="UP001648503"/>
    </source>
</evidence>
<dbReference type="Pfam" id="PF00459">
    <property type="entry name" value="Inositol_P"/>
    <property type="match status" value="1"/>
</dbReference>
<evidence type="ECO:0000313" key="8">
    <source>
        <dbReference type="EMBL" id="KAH6594755.1"/>
    </source>
</evidence>
<evidence type="ECO:0000256" key="7">
    <source>
        <dbReference type="RuleBase" id="RU364068"/>
    </source>
</evidence>
<evidence type="ECO:0000256" key="1">
    <source>
        <dbReference type="ARBA" id="ARBA00001033"/>
    </source>
</evidence>
<sequence>MTYTYPPLDGATAEQLSGYLEKAIAVATDAGAIIRTAYMGRSHAIDFKEANAADLVTKTDCAVEELCFRLLRASYPDHAFIGEESTSSSTSSERCPFDDRPTWIIDPIDGTMNFCHGFPYTAISIGLCISKVPVVGVVFNPVLDHLYYAAAGQGAYLRSPAFPTPQLLPLNSSWIPSSLSTALIATEYGASKDTDILTAKIATIQRIVTQPVSGRGIRSCGSAALSMCLVAEGGVDAYYEAGIHAWDICAGILLVREAGGIAVNLLPASSAQSLPISSKDDGIEELFGSEPVDVMARSVLCVRGVQKALADRKDAHAMTTVASAQAALVKQLRSLMVPLPYPLD</sequence>
<dbReference type="PANTHER" id="PTHR20854">
    <property type="entry name" value="INOSITOL MONOPHOSPHATASE"/>
    <property type="match status" value="1"/>
</dbReference>